<evidence type="ECO:0000313" key="2">
    <source>
        <dbReference type="EMBL" id="VDO78923.1"/>
    </source>
</evidence>
<feature type="compositionally biased region" description="Polar residues" evidence="1">
    <location>
        <begin position="65"/>
        <end position="76"/>
    </location>
</feature>
<proteinExistence type="predicted"/>
<organism evidence="2">
    <name type="scientific">Heligmosomoides polygyrus</name>
    <name type="common">Parasitic roundworm</name>
    <dbReference type="NCBI Taxonomy" id="6339"/>
    <lineage>
        <taxon>Eukaryota</taxon>
        <taxon>Metazoa</taxon>
        <taxon>Ecdysozoa</taxon>
        <taxon>Nematoda</taxon>
        <taxon>Chromadorea</taxon>
        <taxon>Rhabditida</taxon>
        <taxon>Rhabditina</taxon>
        <taxon>Rhabditomorpha</taxon>
        <taxon>Strongyloidea</taxon>
        <taxon>Heligmosomidae</taxon>
        <taxon>Heligmosomoides</taxon>
    </lineage>
</organism>
<feature type="region of interest" description="Disordered" evidence="1">
    <location>
        <begin position="62"/>
        <end position="183"/>
    </location>
</feature>
<evidence type="ECO:0000313" key="3">
    <source>
        <dbReference type="Proteomes" id="UP000050761"/>
    </source>
</evidence>
<evidence type="ECO:0000313" key="4">
    <source>
        <dbReference type="WBParaSite" id="HPBE_0000904101-mRNA-1"/>
    </source>
</evidence>
<name>A0A3P7ZLF4_HELPZ</name>
<accession>A0A3P7ZLF4</accession>
<dbReference type="Proteomes" id="UP000050761">
    <property type="component" value="Unassembled WGS sequence"/>
</dbReference>
<dbReference type="WBParaSite" id="HPBE_0000904101-mRNA-1">
    <property type="protein sequence ID" value="HPBE_0000904101-mRNA-1"/>
    <property type="gene ID" value="HPBE_0000904101"/>
</dbReference>
<gene>
    <name evidence="2" type="ORF">HPBE_LOCUS9042</name>
</gene>
<reference evidence="2 3" key="1">
    <citation type="submission" date="2018-11" db="EMBL/GenBank/DDBJ databases">
        <authorList>
            <consortium name="Pathogen Informatics"/>
        </authorList>
    </citation>
    <scope>NUCLEOTIDE SEQUENCE [LARGE SCALE GENOMIC DNA]</scope>
</reference>
<dbReference type="AlphaFoldDB" id="A0A3P7ZLF4"/>
<keyword evidence="3" id="KW-1185">Reference proteome</keyword>
<dbReference type="EMBL" id="UZAH01026326">
    <property type="protein sequence ID" value="VDO78923.1"/>
    <property type="molecule type" value="Genomic_DNA"/>
</dbReference>
<reference evidence="4" key="2">
    <citation type="submission" date="2019-09" db="UniProtKB">
        <authorList>
            <consortium name="WormBaseParasite"/>
        </authorList>
    </citation>
    <scope>IDENTIFICATION</scope>
</reference>
<evidence type="ECO:0000256" key="1">
    <source>
        <dbReference type="SAM" id="MobiDB-lite"/>
    </source>
</evidence>
<feature type="compositionally biased region" description="Polar residues" evidence="1">
    <location>
        <begin position="110"/>
        <end position="130"/>
    </location>
</feature>
<protein>
    <submittedName>
        <fullName evidence="2 4">Uncharacterized protein</fullName>
    </submittedName>
</protein>
<feature type="compositionally biased region" description="Polar residues" evidence="1">
    <location>
        <begin position="172"/>
        <end position="183"/>
    </location>
</feature>
<sequence>MGCVAQIFSSPASLLEEWGTELTNVIAIRGNLCRNTITRPGQSTINYHSPVTGIGSRVRSEARPGQSTVNYDSPVTGTGFGGVQSEARPGQSTVNYHSPVTGIGSGVRSEGTTLTISAPDQDNPPSTTTARLPEPAARSEVKPDQDNPPSTTTARLPESAAGSEVKPDKDNPPSTSTARLNSQTGALTGSEAKVLFVAVIGAILC</sequence>